<accession>A0A7S2G2G8</accession>
<name>A0A7S2G2G8_9EUKA</name>
<evidence type="ECO:0000313" key="2">
    <source>
        <dbReference type="EMBL" id="CAD9429036.1"/>
    </source>
</evidence>
<organism evidence="2">
    <name type="scientific">Haptolina brevifila</name>
    <dbReference type="NCBI Taxonomy" id="156173"/>
    <lineage>
        <taxon>Eukaryota</taxon>
        <taxon>Haptista</taxon>
        <taxon>Haptophyta</taxon>
        <taxon>Prymnesiophyceae</taxon>
        <taxon>Prymnesiales</taxon>
        <taxon>Prymnesiaceae</taxon>
        <taxon>Haptolina</taxon>
    </lineage>
</organism>
<dbReference type="AlphaFoldDB" id="A0A7S2G2G8"/>
<feature type="compositionally biased region" description="Pro residues" evidence="1">
    <location>
        <begin position="106"/>
        <end position="127"/>
    </location>
</feature>
<feature type="region of interest" description="Disordered" evidence="1">
    <location>
        <begin position="101"/>
        <end position="131"/>
    </location>
</feature>
<dbReference type="EMBL" id="HBGU01018041">
    <property type="protein sequence ID" value="CAD9429036.1"/>
    <property type="molecule type" value="Transcribed_RNA"/>
</dbReference>
<proteinExistence type="predicted"/>
<evidence type="ECO:0000256" key="1">
    <source>
        <dbReference type="SAM" id="MobiDB-lite"/>
    </source>
</evidence>
<sequence length="426" mass="46322">MLLISQAEQSTLEILLADAVMQSIRLSPGKEQFAFIGQCLLAHVESTPPPTVDEKKVRATNPSRSELNAELKEIANVLSRKLNATRGQSAPIRALAEALVGDGPKPEVPPPAPLAVPSTLPSPPKPRPAATTKKLLKSLPSSKQMISRNSTPETISKMNVASWTESFMATDPRKQLYELFQPGTEPSALEQAIWAQMGGQTASSYFTVWRPTSYDAIRLMMEGKATGKSLNVKGKSAKKGKLSGLVPFLQISDAAHKDKLPTSPATAVLRLYFKSPESRDAAQSKLEEVRQQMAARSSVAKAAIAAHDAEEAVLDESALTRHLMTLRTELLEGAAAQITTLEESGYGLEIGERLFVQVYIQQADISHPPGWETGRPSEPDYMDLNLQSARKVDPLHPRVVIFQFDDQAALNPRGLLVAYEVSRGSV</sequence>
<protein>
    <submittedName>
        <fullName evidence="2">Uncharacterized protein</fullName>
    </submittedName>
</protein>
<gene>
    <name evidence="2" type="ORF">CBRE1094_LOCUS9780</name>
</gene>
<reference evidence="2" key="1">
    <citation type="submission" date="2021-01" db="EMBL/GenBank/DDBJ databases">
        <authorList>
            <person name="Corre E."/>
            <person name="Pelletier E."/>
            <person name="Niang G."/>
            <person name="Scheremetjew M."/>
            <person name="Finn R."/>
            <person name="Kale V."/>
            <person name="Holt S."/>
            <person name="Cochrane G."/>
            <person name="Meng A."/>
            <person name="Brown T."/>
            <person name="Cohen L."/>
        </authorList>
    </citation>
    <scope>NUCLEOTIDE SEQUENCE</scope>
    <source>
        <strain evidence="2">UTEX LB 985</strain>
    </source>
</reference>